<reference evidence="10 11" key="1">
    <citation type="submission" date="2018-02" db="EMBL/GenBank/DDBJ databases">
        <title>The genomes of Aspergillus section Nigri reveals drivers in fungal speciation.</title>
        <authorList>
            <consortium name="DOE Joint Genome Institute"/>
            <person name="Vesth T.C."/>
            <person name="Nybo J."/>
            <person name="Theobald S."/>
            <person name="Brandl J."/>
            <person name="Frisvad J.C."/>
            <person name="Nielsen K.F."/>
            <person name="Lyhne E.K."/>
            <person name="Kogle M.E."/>
            <person name="Kuo A."/>
            <person name="Riley R."/>
            <person name="Clum A."/>
            <person name="Nolan M."/>
            <person name="Lipzen A."/>
            <person name="Salamov A."/>
            <person name="Henrissat B."/>
            <person name="Wiebenga A."/>
            <person name="De vries R.P."/>
            <person name="Grigoriev I.V."/>
            <person name="Mortensen U.H."/>
            <person name="Andersen M.R."/>
            <person name="Baker S.E."/>
        </authorList>
    </citation>
    <scope>NUCLEOTIDE SEQUENCE [LARGE SCALE GENOMIC DNA]</scope>
    <source>
        <strain evidence="10 11">CBS 114.80</strain>
    </source>
</reference>
<comment type="similarity">
    <text evidence="1 8">Belongs to the tannase family.</text>
</comment>
<dbReference type="AlphaFoldDB" id="A0A2V5J0V9"/>
<feature type="signal peptide" evidence="8">
    <location>
        <begin position="1"/>
        <end position="20"/>
    </location>
</feature>
<feature type="region of interest" description="Disordered" evidence="9">
    <location>
        <begin position="521"/>
        <end position="544"/>
    </location>
</feature>
<evidence type="ECO:0000256" key="9">
    <source>
        <dbReference type="SAM" id="MobiDB-lite"/>
    </source>
</evidence>
<keyword evidence="3" id="KW-0479">Metal-binding</keyword>
<evidence type="ECO:0000256" key="2">
    <source>
        <dbReference type="ARBA" id="ARBA00022487"/>
    </source>
</evidence>
<keyword evidence="6" id="KW-0106">Calcium</keyword>
<name>A0A2V5J0V9_9EURO</name>
<keyword evidence="5 8" id="KW-0378">Hydrolase</keyword>
<evidence type="ECO:0000313" key="11">
    <source>
        <dbReference type="Proteomes" id="UP000248817"/>
    </source>
</evidence>
<dbReference type="InterPro" id="IPR011118">
    <property type="entry name" value="Tannase/feruloyl_esterase"/>
</dbReference>
<feature type="chain" id="PRO_5015801734" description="Carboxylic ester hydrolase" evidence="8">
    <location>
        <begin position="21"/>
        <end position="544"/>
    </location>
</feature>
<sequence>MNRYLRALLPLLLGSGTVHATLECTWDAINALLPPNVSLSFVTAIPENGTFTVPRGDTGWPTDPINLPSLCAIGATVVGETANASFGFGLFLPSQWNSRTLTVGNGGLAGGVNWVDMGTGVKYGHAVFSTDTGHNSTTTDATWAYQNPEAQVNWGWRALHETVGYGKLVTEAFYGTRPSFHYYQGCSTGGRQGFKEAEAFPSDFDGVIAGAPAWWTSHQQIWQFWVGYVNYISNITMIPTSKFDVIGKEVLRQCDGQDGLVDTIISDPLGCNFNPETLLCSAAAVTDPTNAECLTAAQLQTFDTLRRDFQATNSTLVFPAWLRGSEHFWNLNIDGGAPNIIGLGYIQYMLGLGPDWAWQSFNEEVIQLSERLNPGQADASGYDLSEFYEGGGKLIHYHGMSDGGIATGASFYLYDQIDRALTPQGVPVDDFYRFFPIPGMGHCLDTADYVNAPYYIAGISMTPNGRSSVPQFPDAKHDVLLALMAWVENGTAPDAIIGTAYANFTTLDTITRQRPICAHPKQAKYRGRGDPDRPENWACQSPGF</sequence>
<gene>
    <name evidence="10" type="ORF">BP00DRAFT_481560</name>
</gene>
<accession>A0A2V5J0V9</accession>
<dbReference type="PANTHER" id="PTHR33938:SF2">
    <property type="entry name" value="CARBOXYLIC ESTER HYDROLASE"/>
    <property type="match status" value="1"/>
</dbReference>
<dbReference type="EC" id="3.1.1.-" evidence="8"/>
<dbReference type="PANTHER" id="PTHR33938">
    <property type="entry name" value="FERULOYL ESTERASE B-RELATED"/>
    <property type="match status" value="1"/>
</dbReference>
<keyword evidence="11" id="KW-1185">Reference proteome</keyword>
<evidence type="ECO:0000256" key="4">
    <source>
        <dbReference type="ARBA" id="ARBA00022729"/>
    </source>
</evidence>
<evidence type="ECO:0000256" key="6">
    <source>
        <dbReference type="ARBA" id="ARBA00022837"/>
    </source>
</evidence>
<dbReference type="EMBL" id="KZ825471">
    <property type="protein sequence ID" value="PYI35230.1"/>
    <property type="molecule type" value="Genomic_DNA"/>
</dbReference>
<evidence type="ECO:0000256" key="8">
    <source>
        <dbReference type="RuleBase" id="RU361238"/>
    </source>
</evidence>
<evidence type="ECO:0000256" key="7">
    <source>
        <dbReference type="ARBA" id="ARBA00023157"/>
    </source>
</evidence>
<dbReference type="Proteomes" id="UP000248817">
    <property type="component" value="Unassembled WGS sequence"/>
</dbReference>
<dbReference type="GO" id="GO:0030600">
    <property type="term" value="F:feruloyl esterase activity"/>
    <property type="evidence" value="ECO:0007669"/>
    <property type="project" value="UniProtKB-ARBA"/>
</dbReference>
<protein>
    <recommendedName>
        <fullName evidence="8">Carboxylic ester hydrolase</fullName>
        <ecNumber evidence="8">3.1.1.-</ecNumber>
    </recommendedName>
</protein>
<dbReference type="Pfam" id="PF07519">
    <property type="entry name" value="Tannase"/>
    <property type="match status" value="2"/>
</dbReference>
<evidence type="ECO:0000256" key="5">
    <source>
        <dbReference type="ARBA" id="ARBA00022801"/>
    </source>
</evidence>
<dbReference type="InterPro" id="IPR029058">
    <property type="entry name" value="AB_hydrolase_fold"/>
</dbReference>
<evidence type="ECO:0000313" key="10">
    <source>
        <dbReference type="EMBL" id="PYI35230.1"/>
    </source>
</evidence>
<dbReference type="GO" id="GO:0046872">
    <property type="term" value="F:metal ion binding"/>
    <property type="evidence" value="ECO:0007669"/>
    <property type="project" value="UniProtKB-KW"/>
</dbReference>
<organism evidence="10 11">
    <name type="scientific">Aspergillus indologenus CBS 114.80</name>
    <dbReference type="NCBI Taxonomy" id="1450541"/>
    <lineage>
        <taxon>Eukaryota</taxon>
        <taxon>Fungi</taxon>
        <taxon>Dikarya</taxon>
        <taxon>Ascomycota</taxon>
        <taxon>Pezizomycotina</taxon>
        <taxon>Eurotiomycetes</taxon>
        <taxon>Eurotiomycetidae</taxon>
        <taxon>Eurotiales</taxon>
        <taxon>Aspergillaceae</taxon>
        <taxon>Aspergillus</taxon>
        <taxon>Aspergillus subgen. Circumdati</taxon>
    </lineage>
</organism>
<keyword evidence="2" id="KW-0719">Serine esterase</keyword>
<keyword evidence="7" id="KW-1015">Disulfide bond</keyword>
<dbReference type="SUPFAM" id="SSF53474">
    <property type="entry name" value="alpha/beta-Hydrolases"/>
    <property type="match status" value="1"/>
</dbReference>
<evidence type="ECO:0000256" key="1">
    <source>
        <dbReference type="ARBA" id="ARBA00006249"/>
    </source>
</evidence>
<keyword evidence="4 8" id="KW-0732">Signal</keyword>
<proteinExistence type="inferred from homology"/>
<evidence type="ECO:0000256" key="3">
    <source>
        <dbReference type="ARBA" id="ARBA00022723"/>
    </source>
</evidence>